<accession>A0A418W2D6</accession>
<evidence type="ECO:0000313" key="2">
    <source>
        <dbReference type="EMBL" id="RJF84200.1"/>
    </source>
</evidence>
<reference evidence="2 3" key="1">
    <citation type="submission" date="2018-09" db="EMBL/GenBank/DDBJ databases">
        <authorList>
            <person name="Zhu H."/>
        </authorList>
    </citation>
    <scope>NUCLEOTIDE SEQUENCE [LARGE SCALE GENOMIC DNA]</scope>
    <source>
        <strain evidence="2 3">K2W22B-5</strain>
    </source>
</reference>
<dbReference type="Gene3D" id="3.40.50.2000">
    <property type="entry name" value="Glycogen Phosphorylase B"/>
    <property type="match status" value="2"/>
</dbReference>
<dbReference type="Proteomes" id="UP000283458">
    <property type="component" value="Unassembled WGS sequence"/>
</dbReference>
<dbReference type="AlphaFoldDB" id="A0A418W2D6"/>
<dbReference type="PANTHER" id="PTHR12526:SF638">
    <property type="entry name" value="SPORE COAT PROTEIN SA"/>
    <property type="match status" value="1"/>
</dbReference>
<gene>
    <name evidence="2" type="ORF">D3877_06345</name>
</gene>
<keyword evidence="3" id="KW-1185">Reference proteome</keyword>
<sequence>MPLSETPIAAPRRRILFLVTEDWFFWAHRLPMARAARDAGFEVSVATRVDQHGARIQAEGFTLLPLAWDRRSANPFAAVAAIAALVRLYRREKPDLVHHVALKPVVFGGLAARVAGVPCVLNTLTGLGDLFIDGDRKLLRAVVGLALRLVTRRANSLLTVENGDDCRFLTDSGLAPRDGVVVVRGSGVDVDHYAPLPEPADGPVTVAFAGRMTANKGVATLVEAHQRVVARGAPLRLLLAGAPDPGNQTSLSVEQLERWAALPMVEWLGKVADVRTVWARCHVAALASRREGLPVSLMEAAACGRPLIATDVPGCREIVADGDNGLLVPPDDPAALADALERMATDADFRHRCGARSRAMVLSDLASDRVGAIVVGHYRALIARSAPSRSASPVTS</sequence>
<dbReference type="Pfam" id="PF13477">
    <property type="entry name" value="Glyco_trans_4_2"/>
    <property type="match status" value="1"/>
</dbReference>
<keyword evidence="2" id="KW-0808">Transferase</keyword>
<dbReference type="RefSeq" id="WP_119829844.1">
    <property type="nucleotide sequence ID" value="NZ_QYUL01000001.1"/>
</dbReference>
<dbReference type="EMBL" id="QYUL01000001">
    <property type="protein sequence ID" value="RJF84200.1"/>
    <property type="molecule type" value="Genomic_DNA"/>
</dbReference>
<proteinExistence type="predicted"/>
<dbReference type="OrthoDB" id="9790710at2"/>
<evidence type="ECO:0000259" key="1">
    <source>
        <dbReference type="Pfam" id="PF13477"/>
    </source>
</evidence>
<dbReference type="SUPFAM" id="SSF53756">
    <property type="entry name" value="UDP-Glycosyltransferase/glycogen phosphorylase"/>
    <property type="match status" value="1"/>
</dbReference>
<dbReference type="PANTHER" id="PTHR12526">
    <property type="entry name" value="GLYCOSYLTRANSFERASE"/>
    <property type="match status" value="1"/>
</dbReference>
<dbReference type="GO" id="GO:0016757">
    <property type="term" value="F:glycosyltransferase activity"/>
    <property type="evidence" value="ECO:0007669"/>
    <property type="project" value="TreeGrafter"/>
</dbReference>
<evidence type="ECO:0000313" key="3">
    <source>
        <dbReference type="Proteomes" id="UP000283458"/>
    </source>
</evidence>
<dbReference type="CDD" id="cd03808">
    <property type="entry name" value="GT4_CapM-like"/>
    <property type="match status" value="1"/>
</dbReference>
<name>A0A418W2D6_9PROT</name>
<comment type="caution">
    <text evidence="2">The sequence shown here is derived from an EMBL/GenBank/DDBJ whole genome shotgun (WGS) entry which is preliminary data.</text>
</comment>
<dbReference type="InterPro" id="IPR028098">
    <property type="entry name" value="Glyco_trans_4-like_N"/>
</dbReference>
<protein>
    <submittedName>
        <fullName evidence="2">Glycosyltransferase family 1 protein</fullName>
    </submittedName>
</protein>
<feature type="domain" description="Glycosyltransferase subfamily 4-like N-terminal" evidence="1">
    <location>
        <begin position="14"/>
        <end position="148"/>
    </location>
</feature>
<dbReference type="Pfam" id="PF13692">
    <property type="entry name" value="Glyco_trans_1_4"/>
    <property type="match status" value="1"/>
</dbReference>
<organism evidence="2 3">
    <name type="scientific">Azospirillum cavernae</name>
    <dbReference type="NCBI Taxonomy" id="2320860"/>
    <lineage>
        <taxon>Bacteria</taxon>
        <taxon>Pseudomonadati</taxon>
        <taxon>Pseudomonadota</taxon>
        <taxon>Alphaproteobacteria</taxon>
        <taxon>Rhodospirillales</taxon>
        <taxon>Azospirillaceae</taxon>
        <taxon>Azospirillum</taxon>
    </lineage>
</organism>